<accession>A0A6A4GAL9</accession>
<name>A0A6A4GAL9_9AGAR</name>
<organism evidence="3 4">
    <name type="scientific">Gymnopus androsaceus JB14</name>
    <dbReference type="NCBI Taxonomy" id="1447944"/>
    <lineage>
        <taxon>Eukaryota</taxon>
        <taxon>Fungi</taxon>
        <taxon>Dikarya</taxon>
        <taxon>Basidiomycota</taxon>
        <taxon>Agaricomycotina</taxon>
        <taxon>Agaricomycetes</taxon>
        <taxon>Agaricomycetidae</taxon>
        <taxon>Agaricales</taxon>
        <taxon>Marasmiineae</taxon>
        <taxon>Omphalotaceae</taxon>
        <taxon>Gymnopus</taxon>
    </lineage>
</organism>
<dbReference type="AlphaFoldDB" id="A0A6A4GAL9"/>
<feature type="coiled-coil region" evidence="1">
    <location>
        <begin position="59"/>
        <end position="119"/>
    </location>
</feature>
<evidence type="ECO:0000313" key="4">
    <source>
        <dbReference type="Proteomes" id="UP000799118"/>
    </source>
</evidence>
<reference evidence="3" key="1">
    <citation type="journal article" date="2019" name="Environ. Microbiol.">
        <title>Fungal ecological strategies reflected in gene transcription - a case study of two litter decomposers.</title>
        <authorList>
            <person name="Barbi F."/>
            <person name="Kohler A."/>
            <person name="Barry K."/>
            <person name="Baskaran P."/>
            <person name="Daum C."/>
            <person name="Fauchery L."/>
            <person name="Ihrmark K."/>
            <person name="Kuo A."/>
            <person name="LaButti K."/>
            <person name="Lipzen A."/>
            <person name="Morin E."/>
            <person name="Grigoriev I.V."/>
            <person name="Henrissat B."/>
            <person name="Lindahl B."/>
            <person name="Martin F."/>
        </authorList>
    </citation>
    <scope>NUCLEOTIDE SEQUENCE</scope>
    <source>
        <strain evidence="3">JB14</strain>
    </source>
</reference>
<keyword evidence="1" id="KW-0175">Coiled coil</keyword>
<keyword evidence="4" id="KW-1185">Reference proteome</keyword>
<proteinExistence type="predicted"/>
<evidence type="ECO:0000256" key="2">
    <source>
        <dbReference type="SAM" id="MobiDB-lite"/>
    </source>
</evidence>
<gene>
    <name evidence="3" type="ORF">BT96DRAFT_952118</name>
</gene>
<dbReference type="Proteomes" id="UP000799118">
    <property type="component" value="Unassembled WGS sequence"/>
</dbReference>
<evidence type="ECO:0000313" key="3">
    <source>
        <dbReference type="EMBL" id="KAE9382529.1"/>
    </source>
</evidence>
<feature type="region of interest" description="Disordered" evidence="2">
    <location>
        <begin position="128"/>
        <end position="147"/>
    </location>
</feature>
<sequence>MLGPMLKPWEKVVEGESIKEEVVVVPEEEREGARLTLISRPLERVGNSFLLFTLITSTLEFMDQELIRLREKLDLFEEGAKELYTSVGIDEWMPASDNAARLVSEIETIVNKYDELLKNLNDTFTKGEAMRSQGEARSQGFSDVERS</sequence>
<protein>
    <submittedName>
        <fullName evidence="3">Uncharacterized protein</fullName>
    </submittedName>
</protein>
<dbReference type="EMBL" id="ML771393">
    <property type="protein sequence ID" value="KAE9382529.1"/>
    <property type="molecule type" value="Genomic_DNA"/>
</dbReference>
<evidence type="ECO:0000256" key="1">
    <source>
        <dbReference type="SAM" id="Coils"/>
    </source>
</evidence>